<dbReference type="CDD" id="cd00084">
    <property type="entry name" value="HMG-box_SF"/>
    <property type="match status" value="1"/>
</dbReference>
<comment type="caution">
    <text evidence="6">The sequence shown here is derived from an EMBL/GenBank/DDBJ whole genome shotgun (WGS) entry which is preliminary data.</text>
</comment>
<evidence type="ECO:0000313" key="6">
    <source>
        <dbReference type="EMBL" id="KAJ1976213.1"/>
    </source>
</evidence>
<dbReference type="Gene3D" id="1.10.30.10">
    <property type="entry name" value="High mobility group box domain"/>
    <property type="match status" value="1"/>
</dbReference>
<protein>
    <recommendedName>
        <fullName evidence="5">HMG box domain-containing protein</fullName>
    </recommendedName>
</protein>
<dbReference type="Pfam" id="PF00505">
    <property type="entry name" value="HMG_box"/>
    <property type="match status" value="1"/>
</dbReference>
<dbReference type="GO" id="GO:0010468">
    <property type="term" value="P:regulation of gene expression"/>
    <property type="evidence" value="ECO:0007669"/>
    <property type="project" value="TreeGrafter"/>
</dbReference>
<dbReference type="PANTHER" id="PTHR46040">
    <property type="entry name" value="HIGH MOBILITY GROUP PROTEIN 2"/>
    <property type="match status" value="1"/>
</dbReference>
<feature type="compositionally biased region" description="Polar residues" evidence="4">
    <location>
        <begin position="119"/>
        <end position="130"/>
    </location>
</feature>
<dbReference type="PROSITE" id="PS50118">
    <property type="entry name" value="HMG_BOX_2"/>
    <property type="match status" value="1"/>
</dbReference>
<dbReference type="InterPro" id="IPR009071">
    <property type="entry name" value="HMG_box_dom"/>
</dbReference>
<evidence type="ECO:0000259" key="5">
    <source>
        <dbReference type="PROSITE" id="PS50118"/>
    </source>
</evidence>
<keyword evidence="1 3" id="KW-0238">DNA-binding</keyword>
<dbReference type="GO" id="GO:0005634">
    <property type="term" value="C:nucleus"/>
    <property type="evidence" value="ECO:0007669"/>
    <property type="project" value="UniProtKB-UniRule"/>
</dbReference>
<proteinExistence type="predicted"/>
<evidence type="ECO:0000313" key="7">
    <source>
        <dbReference type="Proteomes" id="UP001151582"/>
    </source>
</evidence>
<dbReference type="GO" id="GO:0003677">
    <property type="term" value="F:DNA binding"/>
    <property type="evidence" value="ECO:0007669"/>
    <property type="project" value="UniProtKB-UniRule"/>
</dbReference>
<feature type="DNA-binding region" description="HMG box" evidence="3">
    <location>
        <begin position="162"/>
        <end position="228"/>
    </location>
</feature>
<evidence type="ECO:0000256" key="1">
    <source>
        <dbReference type="ARBA" id="ARBA00023125"/>
    </source>
</evidence>
<keyword evidence="2 3" id="KW-0539">Nucleus</keyword>
<evidence type="ECO:0000256" key="2">
    <source>
        <dbReference type="ARBA" id="ARBA00023242"/>
    </source>
</evidence>
<sequence>MDSHPAPTACHGSPWLSDTTENDKAWHISRYLPNPADSLQETAAKTPRLPSPLRSPVAGTPPPALIDLMDPPGHAAKAGSLECLATIPESSAQARQRRYSFPESPGAAETSAQAKRKPNGSQPSSLTIESLDQDEEATGTTPLTAVKRRQYRRRPRIDKSAPPKPKNAFELFRNERLPELQRNGVPFGDRSRIIGVQWKELDSEQRQPYRIKACKDKREYLQKMAAYKKTEDYHKYQVYYKSFYEQENERPRPVGRPRKKPRTDGAS</sequence>
<accession>A0A9W8B515</accession>
<dbReference type="SUPFAM" id="SSF47095">
    <property type="entry name" value="HMG-box"/>
    <property type="match status" value="1"/>
</dbReference>
<dbReference type="InterPro" id="IPR036910">
    <property type="entry name" value="HMG_box_dom_sf"/>
</dbReference>
<gene>
    <name evidence="6" type="ORF">H4R34_004065</name>
</gene>
<dbReference type="EMBL" id="JANBQB010000453">
    <property type="protein sequence ID" value="KAJ1976213.1"/>
    <property type="molecule type" value="Genomic_DNA"/>
</dbReference>
<reference evidence="6" key="1">
    <citation type="submission" date="2022-07" db="EMBL/GenBank/DDBJ databases">
        <title>Phylogenomic reconstructions and comparative analyses of Kickxellomycotina fungi.</title>
        <authorList>
            <person name="Reynolds N.K."/>
            <person name="Stajich J.E."/>
            <person name="Barry K."/>
            <person name="Grigoriev I.V."/>
            <person name="Crous P."/>
            <person name="Smith M.E."/>
        </authorList>
    </citation>
    <scope>NUCLEOTIDE SEQUENCE</scope>
    <source>
        <strain evidence="6">RSA 567</strain>
    </source>
</reference>
<name>A0A9W8B515_9FUNG</name>
<feature type="region of interest" description="Disordered" evidence="4">
    <location>
        <begin position="246"/>
        <end position="267"/>
    </location>
</feature>
<feature type="domain" description="HMG box" evidence="5">
    <location>
        <begin position="162"/>
        <end position="228"/>
    </location>
</feature>
<organism evidence="6 7">
    <name type="scientific">Dimargaris verticillata</name>
    <dbReference type="NCBI Taxonomy" id="2761393"/>
    <lineage>
        <taxon>Eukaryota</taxon>
        <taxon>Fungi</taxon>
        <taxon>Fungi incertae sedis</taxon>
        <taxon>Zoopagomycota</taxon>
        <taxon>Kickxellomycotina</taxon>
        <taxon>Dimargaritomycetes</taxon>
        <taxon>Dimargaritales</taxon>
        <taxon>Dimargaritaceae</taxon>
        <taxon>Dimargaris</taxon>
    </lineage>
</organism>
<dbReference type="AlphaFoldDB" id="A0A9W8B515"/>
<feature type="region of interest" description="Disordered" evidence="4">
    <location>
        <begin position="27"/>
        <end position="170"/>
    </location>
</feature>
<dbReference type="PANTHER" id="PTHR46040:SF3">
    <property type="entry name" value="HIGH MOBILITY GROUP PROTEIN 2"/>
    <property type="match status" value="1"/>
</dbReference>
<dbReference type="Proteomes" id="UP001151582">
    <property type="component" value="Unassembled WGS sequence"/>
</dbReference>
<dbReference type="OrthoDB" id="6247875at2759"/>
<dbReference type="SMART" id="SM00398">
    <property type="entry name" value="HMG"/>
    <property type="match status" value="1"/>
</dbReference>
<feature type="compositionally biased region" description="Basic residues" evidence="4">
    <location>
        <begin position="146"/>
        <end position="156"/>
    </location>
</feature>
<evidence type="ECO:0000256" key="4">
    <source>
        <dbReference type="SAM" id="MobiDB-lite"/>
    </source>
</evidence>
<dbReference type="InterPro" id="IPR051965">
    <property type="entry name" value="ChromReg_NeuronalGeneExpr"/>
</dbReference>
<keyword evidence="7" id="KW-1185">Reference proteome</keyword>
<evidence type="ECO:0000256" key="3">
    <source>
        <dbReference type="PROSITE-ProRule" id="PRU00267"/>
    </source>
</evidence>